<gene>
    <name evidence="2" type="ordered locus">UWK_03440</name>
</gene>
<dbReference type="EMBL" id="CP003985">
    <property type="protein sequence ID" value="AGF79957.1"/>
    <property type="molecule type" value="Genomic_DNA"/>
</dbReference>
<dbReference type="HOGENOM" id="CLU_882037_0_0_7"/>
<dbReference type="KEGG" id="dsf:UWK_03440"/>
<dbReference type="Proteomes" id="UP000011721">
    <property type="component" value="Chromosome"/>
</dbReference>
<proteinExistence type="predicted"/>
<keyword evidence="3" id="KW-1185">Reference proteome</keyword>
<sequence length="314" mass="35418">MFTRLQLSDSTAANVEWDMTPDLAFCTFSAKGLRDDLSNSDERVCYFFVDNYGELPRLYLMERGTRFVNILAEVKAPIEMLNDAIISHGSALSSKDNFPVDAALKAWLISEVVERENSPFLFPTLQQSTEREDFGVPLPVAGEGGFQGPRRSLPQEQCTLSENQLEQIITQWNFYDTLLNPLGEFTNALTDSGDGLTVIDEATGIMWQRSGLDLSSIRKMTRDIEELNKKSFAGYHDWRFPTVEEAMSLMETSPNAKGLYLHSCFSKEQPFIFVAAKRSPTGYWFVDYKQGKVYWSSGTVPGGFARLCRNGAKR</sequence>
<reference evidence="3" key="1">
    <citation type="journal article" date="2013" name="Stand. Genomic Sci.">
        <title>Complete genome sequence of Desulfocapsa sulfexigens, a marine deltaproteobacterium specialized in disproportionating inorganic sulfur compounds.</title>
        <authorList>
            <person name="Finster K.W."/>
            <person name="Kjeldsen K.U."/>
            <person name="Kube M."/>
            <person name="Reinhardt R."/>
            <person name="Mussmann M."/>
            <person name="Amann R."/>
            <person name="Schreiber L."/>
        </authorList>
    </citation>
    <scope>NUCLEOTIDE SEQUENCE [LARGE SCALE GENOMIC DNA]</scope>
    <source>
        <strain evidence="3">DSM 10523 / SB164P1</strain>
    </source>
</reference>
<dbReference type="AlphaFoldDB" id="M1PEF9"/>
<evidence type="ECO:0000313" key="3">
    <source>
        <dbReference type="Proteomes" id="UP000011721"/>
    </source>
</evidence>
<dbReference type="OrthoDB" id="5471332at2"/>
<dbReference type="Pfam" id="PF07603">
    <property type="entry name" value="Lcl_C"/>
    <property type="match status" value="1"/>
</dbReference>
<name>M1PEF9_DESSD</name>
<dbReference type="eggNOG" id="COG0515">
    <property type="taxonomic scope" value="Bacteria"/>
</dbReference>
<evidence type="ECO:0000313" key="2">
    <source>
        <dbReference type="EMBL" id="AGF79957.1"/>
    </source>
</evidence>
<accession>M1PEF9</accession>
<dbReference type="STRING" id="1167006.UWK_03440"/>
<dbReference type="RefSeq" id="WP_015405639.1">
    <property type="nucleotide sequence ID" value="NC_020304.1"/>
</dbReference>
<organism evidence="2 3">
    <name type="scientific">Desulfocapsa sulfexigens (strain DSM 10523 / SB164P1)</name>
    <dbReference type="NCBI Taxonomy" id="1167006"/>
    <lineage>
        <taxon>Bacteria</taxon>
        <taxon>Pseudomonadati</taxon>
        <taxon>Thermodesulfobacteriota</taxon>
        <taxon>Desulfobulbia</taxon>
        <taxon>Desulfobulbales</taxon>
        <taxon>Desulfocapsaceae</taxon>
        <taxon>Desulfocapsa</taxon>
    </lineage>
</organism>
<dbReference type="PATRIC" id="fig|1167006.5.peg.3701"/>
<feature type="domain" description="Lcl C-terminal" evidence="1">
    <location>
        <begin position="197"/>
        <end position="297"/>
    </location>
</feature>
<dbReference type="InterPro" id="IPR011460">
    <property type="entry name" value="Lcl_C"/>
</dbReference>
<evidence type="ECO:0000259" key="1">
    <source>
        <dbReference type="Pfam" id="PF07603"/>
    </source>
</evidence>
<dbReference type="NCBIfam" id="NF045682">
    <property type="entry name" value="DVU0772_fam"/>
    <property type="match status" value="1"/>
</dbReference>
<dbReference type="InterPro" id="IPR059223">
    <property type="entry name" value="DVU0772-like"/>
</dbReference>
<protein>
    <recommendedName>
        <fullName evidence="1">Lcl C-terminal domain-containing protein</fullName>
    </recommendedName>
</protein>